<reference evidence="3 4" key="1">
    <citation type="submission" date="2019-03" db="EMBL/GenBank/DDBJ databases">
        <title>This is whole genome sequence of Paenibacillus sp MS74 strain.</title>
        <authorList>
            <person name="Trinh H.N."/>
        </authorList>
    </citation>
    <scope>NUCLEOTIDE SEQUENCE [LARGE SCALE GENOMIC DNA]</scope>
    <source>
        <strain evidence="3 4">MS74</strain>
    </source>
</reference>
<comment type="caution">
    <text evidence="3">The sequence shown here is derived from an EMBL/GenBank/DDBJ whole genome shotgun (WGS) entry which is preliminary data.</text>
</comment>
<dbReference type="GO" id="GO:0003676">
    <property type="term" value="F:nucleic acid binding"/>
    <property type="evidence" value="ECO:0007669"/>
    <property type="project" value="InterPro"/>
</dbReference>
<gene>
    <name evidence="3" type="ORF">E1757_12165</name>
</gene>
<organism evidence="3 4">
    <name type="scientific">Paenibacillus piri</name>
    <dbReference type="NCBI Taxonomy" id="2547395"/>
    <lineage>
        <taxon>Bacteria</taxon>
        <taxon>Bacillati</taxon>
        <taxon>Bacillota</taxon>
        <taxon>Bacilli</taxon>
        <taxon>Bacillales</taxon>
        <taxon>Paenibacillaceae</taxon>
        <taxon>Paenibacillus</taxon>
    </lineage>
</organism>
<dbReference type="NCBIfam" id="NF009154">
    <property type="entry name" value="PRK12497.3-3"/>
    <property type="match status" value="1"/>
</dbReference>
<dbReference type="OrthoDB" id="9802516at2"/>
<dbReference type="SUPFAM" id="SSF52980">
    <property type="entry name" value="Restriction endonuclease-like"/>
    <property type="match status" value="1"/>
</dbReference>
<evidence type="ECO:0000256" key="2">
    <source>
        <dbReference type="HAMAP-Rule" id="MF_00048"/>
    </source>
</evidence>
<dbReference type="EMBL" id="SMRT01000004">
    <property type="protein sequence ID" value="TDF98244.1"/>
    <property type="molecule type" value="Genomic_DNA"/>
</dbReference>
<dbReference type="NCBIfam" id="NF009150">
    <property type="entry name" value="PRK12497.1-3"/>
    <property type="match status" value="1"/>
</dbReference>
<dbReference type="Pfam" id="PF02021">
    <property type="entry name" value="UPF0102"/>
    <property type="match status" value="1"/>
</dbReference>
<dbReference type="AlphaFoldDB" id="A0A4V6PIJ0"/>
<proteinExistence type="inferred from homology"/>
<sequence>MNTGKLTRKQLGAVGEHFASEHLRSLHYEILAQNWRCRTGEIDLIAMDGPLLVFIEVRTRSGTRQFGTPQESVDALKQRKVTETAQYYAHRHQLLDRQQRFDVISVMTDPEGHLQALEHFTNAF</sequence>
<dbReference type="PANTHER" id="PTHR34039">
    <property type="entry name" value="UPF0102 PROTEIN YRAN"/>
    <property type="match status" value="1"/>
</dbReference>
<protein>
    <recommendedName>
        <fullName evidence="2">UPF0102 protein E1757_12165</fullName>
    </recommendedName>
</protein>
<dbReference type="InterPro" id="IPR011856">
    <property type="entry name" value="tRNA_endonuc-like_dom_sf"/>
</dbReference>
<dbReference type="Proteomes" id="UP000295636">
    <property type="component" value="Unassembled WGS sequence"/>
</dbReference>
<comment type="similarity">
    <text evidence="1 2">Belongs to the UPF0102 family.</text>
</comment>
<dbReference type="CDD" id="cd20736">
    <property type="entry name" value="PoNe_Nuclease"/>
    <property type="match status" value="1"/>
</dbReference>
<evidence type="ECO:0000313" key="4">
    <source>
        <dbReference type="Proteomes" id="UP000295636"/>
    </source>
</evidence>
<evidence type="ECO:0000256" key="1">
    <source>
        <dbReference type="ARBA" id="ARBA00006738"/>
    </source>
</evidence>
<dbReference type="InterPro" id="IPR003509">
    <property type="entry name" value="UPF0102_YraN-like"/>
</dbReference>
<dbReference type="NCBIfam" id="TIGR00252">
    <property type="entry name" value="YraN family protein"/>
    <property type="match status" value="1"/>
</dbReference>
<dbReference type="RefSeq" id="WP_133228158.1">
    <property type="nucleotide sequence ID" value="NZ_SMRT01000004.1"/>
</dbReference>
<keyword evidence="4" id="KW-1185">Reference proteome</keyword>
<accession>A0A4V6PIJ0</accession>
<dbReference type="PANTHER" id="PTHR34039:SF1">
    <property type="entry name" value="UPF0102 PROTEIN YRAN"/>
    <property type="match status" value="1"/>
</dbReference>
<dbReference type="HAMAP" id="MF_00048">
    <property type="entry name" value="UPF0102"/>
    <property type="match status" value="1"/>
</dbReference>
<evidence type="ECO:0000313" key="3">
    <source>
        <dbReference type="EMBL" id="TDF98244.1"/>
    </source>
</evidence>
<dbReference type="InterPro" id="IPR011335">
    <property type="entry name" value="Restrct_endonuc-II-like"/>
</dbReference>
<name>A0A4V6PIJ0_9BACL</name>
<dbReference type="Gene3D" id="3.40.1350.10">
    <property type="match status" value="1"/>
</dbReference>